<accession>A0ABP0TPU2</accession>
<dbReference type="PANTHER" id="PTHR12215:SF15">
    <property type="entry name" value="4'-PHOSPHOPANTETHEINYL TRANSFERASE SUPERFAMILY-RELATED"/>
    <property type="match status" value="1"/>
</dbReference>
<dbReference type="EMBL" id="OZ019905">
    <property type="protein sequence ID" value="CAK9202034.1"/>
    <property type="molecule type" value="Genomic_DNA"/>
</dbReference>
<dbReference type="Pfam" id="PF01648">
    <property type="entry name" value="ACPS"/>
    <property type="match status" value="1"/>
</dbReference>
<evidence type="ECO:0000259" key="3">
    <source>
        <dbReference type="Pfam" id="PF01648"/>
    </source>
</evidence>
<keyword evidence="5" id="KW-1185">Reference proteome</keyword>
<dbReference type="Proteomes" id="UP001497512">
    <property type="component" value="Chromosome 13"/>
</dbReference>
<dbReference type="EC" id="2.7.8.7" evidence="1"/>
<dbReference type="PANTHER" id="PTHR12215">
    <property type="entry name" value="PHOSPHOPANTETHEINE TRANSFERASE"/>
    <property type="match status" value="1"/>
</dbReference>
<evidence type="ECO:0000256" key="1">
    <source>
        <dbReference type="ARBA" id="ARBA00013172"/>
    </source>
</evidence>
<reference evidence="4" key="1">
    <citation type="submission" date="2024-02" db="EMBL/GenBank/DDBJ databases">
        <authorList>
            <consortium name="ELIXIR-Norway"/>
            <consortium name="Elixir Norway"/>
        </authorList>
    </citation>
    <scope>NUCLEOTIDE SEQUENCE</scope>
</reference>
<gene>
    <name evidence="4" type="ORF">CSSPTR1EN2_LOCUS6205</name>
</gene>
<protein>
    <recommendedName>
        <fullName evidence="1">holo-[acyl-carrier-protein] synthase</fullName>
        <ecNumber evidence="1">2.7.8.7</ecNumber>
    </recommendedName>
</protein>
<organism evidence="4 5">
    <name type="scientific">Sphagnum troendelagicum</name>
    <dbReference type="NCBI Taxonomy" id="128251"/>
    <lineage>
        <taxon>Eukaryota</taxon>
        <taxon>Viridiplantae</taxon>
        <taxon>Streptophyta</taxon>
        <taxon>Embryophyta</taxon>
        <taxon>Bryophyta</taxon>
        <taxon>Sphagnophytina</taxon>
        <taxon>Sphagnopsida</taxon>
        <taxon>Sphagnales</taxon>
        <taxon>Sphagnaceae</taxon>
        <taxon>Sphagnum</taxon>
    </lineage>
</organism>
<evidence type="ECO:0000313" key="4">
    <source>
        <dbReference type="EMBL" id="CAK9202034.1"/>
    </source>
</evidence>
<dbReference type="SUPFAM" id="SSF56214">
    <property type="entry name" value="4'-phosphopantetheinyl transferase"/>
    <property type="match status" value="2"/>
</dbReference>
<dbReference type="InterPro" id="IPR050559">
    <property type="entry name" value="P-Pant_transferase_sf"/>
</dbReference>
<evidence type="ECO:0000313" key="5">
    <source>
        <dbReference type="Proteomes" id="UP001497512"/>
    </source>
</evidence>
<evidence type="ECO:0000256" key="2">
    <source>
        <dbReference type="ARBA" id="ARBA00022679"/>
    </source>
</evidence>
<feature type="domain" description="4'-phosphopantetheinyl transferase" evidence="3">
    <location>
        <begin position="141"/>
        <end position="235"/>
    </location>
</feature>
<sequence>MRRRLAMWTASHLMRPLPGPGEVHVWCLFPEDITGEDTALCKIYKELLSPSEKTDIAQCSSNPKMQTQKLLARTLVRTTLARYASGIVAPSSLRFTKNEFGKPNVIWPVKRLDDWRPPSLCFNLTHTQSLLMCAVTQKAEVGIDVEERERKFTRDLMALARRQLSPEEADWLSQFTDPNEQRCQFMQLWTLKEAYVKALGKGISKAPLKEFTFTFDASSPTVLRNLKQAVTIPISLSRAVDNSDDAWQFLLLQPSASHYASICTQILPSSTFEQGSLQLEGWSNHNNLQVQLWRTVPLVRDEELEGAVALALSDPLSS</sequence>
<name>A0ABP0TPU2_9BRYO</name>
<proteinExistence type="predicted"/>
<keyword evidence="2" id="KW-0808">Transferase</keyword>
<dbReference type="Gene3D" id="3.90.470.20">
    <property type="entry name" value="4'-phosphopantetheinyl transferase domain"/>
    <property type="match status" value="2"/>
</dbReference>
<dbReference type="InterPro" id="IPR008278">
    <property type="entry name" value="4-PPantetheinyl_Trfase_dom"/>
</dbReference>
<dbReference type="InterPro" id="IPR037143">
    <property type="entry name" value="4-PPantetheinyl_Trfase_dom_sf"/>
</dbReference>